<dbReference type="RefSeq" id="WP_246399720.1">
    <property type="nucleotide sequence ID" value="NZ_JACHFM010000002.1"/>
</dbReference>
<dbReference type="PROSITE" id="PS00330">
    <property type="entry name" value="HEMOLYSIN_CALCIUM"/>
    <property type="match status" value="3"/>
</dbReference>
<keyword evidence="5" id="KW-1185">Reference proteome</keyword>
<comment type="subcellular location">
    <subcellularLocation>
        <location evidence="1">Secreted</location>
    </subcellularLocation>
</comment>
<dbReference type="Proteomes" id="UP000549457">
    <property type="component" value="Unassembled WGS sequence"/>
</dbReference>
<dbReference type="InterPro" id="IPR015919">
    <property type="entry name" value="Cadherin-like_sf"/>
</dbReference>
<feature type="domain" description="Cadherin" evidence="3">
    <location>
        <begin position="857"/>
        <end position="970"/>
    </location>
</feature>
<evidence type="ECO:0000256" key="2">
    <source>
        <dbReference type="ARBA" id="ARBA00022525"/>
    </source>
</evidence>
<dbReference type="Gene3D" id="2.60.40.650">
    <property type="match status" value="1"/>
</dbReference>
<sequence length="1570" mass="164453">MNKIVDENAIIEGRAPKSYWDVEHSNRIEGFATDMSVNAGTRVDFKINVNDVAGSDYKVEIFRLGYYGGDGAREVAEWTNTNATVQVDALYDATRGMVDAGNWSVTDSWQVPDDAVSGVYLARLQRLDANGNAIDGAVNQIPFIVRNDGEKHDIVLQTSDTTWQAYNGWGGNNGHVGANLYGDPSGRVDWDPIEGAGAHSQDRAYAVSYNRPLITDTGESTASGPQDYLFGADYAAIHWLEKNGYDVSYISGVDTDRLGASYLENYKAFLSVGHDEYWSGGQRANVEAARDAGVNLLFWSGNEVYWKTRWETSISADGTEYRTLVCYKETLAVADPNAGPEDYYNLDPSDIWTGTWRDVRFHGNPLAGGGNPADVDPITGLCPYCHCGENALTGQLFGPDGTGQFGGALDVPAEYAGLRVWRDTTVANGGKLDIAPGILGYEWDTSPDDLLRPAGLVKLSGTTIPWDGILIDQGNNISPGMATHNLSLYRTESGSLVFGAGTTFWSWGLSDMHDSSPYGAQIENTDLQQFTINMFADMGIQPGVTDAMLISQGLKRASASDDHVAATASIDESQGHLAALSPVTITGTATDDDHNAQTRDGKVAVVEVSVDGGTTWRVASTTDGWATWSYTWQPASEGNYTVLARAIDDSLNISSIVSDRQTLAVGAPDYYSFFNGTAPKSDAATLHNDGAAVELGMRFSVDQAGQVTELKYWRSSLDAGDTDVREGHLWRADGTLLGTVQFKSSAGDAGWQTATLATPVALQAGVEYIVSYRTADNYVASNGFFGADREQAFDGLDNDSFWGPYGVVRSPMSGTGGGNGVYGYGTGMPNASWASSNYWVDLTFDPADPATNHAPEITSPVSFTVAENRASVGLVTATDADGNAITYGISGGADAARFKINAQTGQLSFIQTPNFELPMDANGDNLYQVRVTASDGIAAAVTKALTIGVTDVDERGYISHAFQAGAAPTTVETGDPTDYELGMRFQSNASGHVTELRYFRGAADANDSDTRTLTLWTASGERLGQATITSAVGATGWQTATLATAIGLSANTTYVVSYGTTDNYAYTGGWFGTEHPSNDGVLSGLAGVFSAGPGSFPTMAYGSTNYWVDVTFRQSLNGAPRIASIVAPATNEDAAAVAINLLAGASDPDGDTLSLAGPVAVTSSNSSRTVAFTVSAAGVLTLNPGQFGDLAGGQSETVTISYAITDGQHAGVANTATIVIEGRDEAGLVLTGNYWRNSLTGTAGNDLIRGLQSDDTLLGNGGNDTLDGGTGRDRIDGGAGNDLILVRTTEMQGDTIAGGTGTDTLKIDGSSNLVVSTLSGVSGVEILDGSGRGLQGTSYSDVLSLAGFETVTGLTGVHGLAGNDSLVGSASADTLDGGSGIDTVRGGAGNDTIMIRGNNAQRDLMDGGEGQDRIVINPAGGAVTIEHSSRISGIETIDGQGAGIQGTSGANLLDFSKVDLVNVARINGHYGWDTLAGGTGNDTLTGGSGNDTFLFHSGDVSGDDLITDFDASGNDVINLRGYSETTYLAQAVSFDALGALIDLSEIGGHGTIRLAGVSTLSFGQEDFIFS</sequence>
<protein>
    <submittedName>
        <fullName evidence="4">Ca2+-binding RTX toxin-like protein</fullName>
    </submittedName>
</protein>
<dbReference type="Gene3D" id="2.150.10.10">
    <property type="entry name" value="Serralysin-like metalloprotease, C-terminal"/>
    <property type="match status" value="3"/>
</dbReference>
<dbReference type="InterPro" id="IPR025141">
    <property type="entry name" value="DUF4082"/>
</dbReference>
<name>A0A840SMJ8_9RHOB</name>
<comment type="caution">
    <text evidence="4">The sequence shown here is derived from an EMBL/GenBank/DDBJ whole genome shotgun (WGS) entry which is preliminary data.</text>
</comment>
<dbReference type="EMBL" id="JACHFM010000002">
    <property type="protein sequence ID" value="MBB5222214.1"/>
    <property type="molecule type" value="Genomic_DNA"/>
</dbReference>
<dbReference type="SUPFAM" id="SSF49313">
    <property type="entry name" value="Cadherin-like"/>
    <property type="match status" value="1"/>
</dbReference>
<reference evidence="4 5" key="1">
    <citation type="submission" date="2020-08" db="EMBL/GenBank/DDBJ databases">
        <title>Genomic Encyclopedia of Type Strains, Phase IV (KMG-IV): sequencing the most valuable type-strain genomes for metagenomic binning, comparative biology and taxonomic classification.</title>
        <authorList>
            <person name="Goeker M."/>
        </authorList>
    </citation>
    <scope>NUCLEOTIDE SEQUENCE [LARGE SCALE GENOMIC DNA]</scope>
    <source>
        <strain evidence="4 5">DSM 101730</strain>
    </source>
</reference>
<evidence type="ECO:0000313" key="4">
    <source>
        <dbReference type="EMBL" id="MBB5222214.1"/>
    </source>
</evidence>
<dbReference type="Pfam" id="PF20254">
    <property type="entry name" value="DMFA2_C"/>
    <property type="match status" value="1"/>
</dbReference>
<dbReference type="PRINTS" id="PR00313">
    <property type="entry name" value="CABNDNGRPT"/>
</dbReference>
<dbReference type="PANTHER" id="PTHR38340:SF1">
    <property type="entry name" value="S-LAYER PROTEIN"/>
    <property type="match status" value="1"/>
</dbReference>
<dbReference type="InterPro" id="IPR041690">
    <property type="entry name" value="Cadherin_5"/>
</dbReference>
<dbReference type="PANTHER" id="PTHR38340">
    <property type="entry name" value="S-LAYER PROTEIN"/>
    <property type="match status" value="1"/>
</dbReference>
<dbReference type="InterPro" id="IPR011049">
    <property type="entry name" value="Serralysin-like_metalloprot_C"/>
</dbReference>
<dbReference type="GO" id="GO:0016020">
    <property type="term" value="C:membrane"/>
    <property type="evidence" value="ECO:0007669"/>
    <property type="project" value="InterPro"/>
</dbReference>
<dbReference type="InterPro" id="IPR050557">
    <property type="entry name" value="RTX_toxin/Mannuronan_C5-epim"/>
</dbReference>
<dbReference type="GO" id="GO:0005576">
    <property type="term" value="C:extracellular region"/>
    <property type="evidence" value="ECO:0007669"/>
    <property type="project" value="UniProtKB-SubCell"/>
</dbReference>
<evidence type="ECO:0000313" key="5">
    <source>
        <dbReference type="Proteomes" id="UP000549457"/>
    </source>
</evidence>
<dbReference type="InterPro" id="IPR018511">
    <property type="entry name" value="Hemolysin-typ_Ca-bd_CS"/>
</dbReference>
<dbReference type="Pfam" id="PF17892">
    <property type="entry name" value="Cadherin_5"/>
    <property type="match status" value="1"/>
</dbReference>
<dbReference type="InterPro" id="IPR014756">
    <property type="entry name" value="Ig_E-set"/>
</dbReference>
<dbReference type="Pfam" id="PF13313">
    <property type="entry name" value="DUF4082"/>
    <property type="match status" value="2"/>
</dbReference>
<dbReference type="SUPFAM" id="SSF81296">
    <property type="entry name" value="E set domains"/>
    <property type="match status" value="1"/>
</dbReference>
<evidence type="ECO:0000256" key="1">
    <source>
        <dbReference type="ARBA" id="ARBA00004613"/>
    </source>
</evidence>
<dbReference type="InterPro" id="IPR002126">
    <property type="entry name" value="Cadherin-like_dom"/>
</dbReference>
<evidence type="ECO:0000259" key="3">
    <source>
        <dbReference type="PROSITE" id="PS50268"/>
    </source>
</evidence>
<dbReference type="GO" id="GO:0007156">
    <property type="term" value="P:homophilic cell adhesion via plasma membrane adhesion molecules"/>
    <property type="evidence" value="ECO:0007669"/>
    <property type="project" value="InterPro"/>
</dbReference>
<accession>A0A840SMJ8</accession>
<dbReference type="GO" id="GO:0005509">
    <property type="term" value="F:calcium ion binding"/>
    <property type="evidence" value="ECO:0007669"/>
    <property type="project" value="InterPro"/>
</dbReference>
<dbReference type="InterPro" id="IPR001343">
    <property type="entry name" value="Hemolysn_Ca-bd"/>
</dbReference>
<dbReference type="PROSITE" id="PS50268">
    <property type="entry name" value="CADHERIN_2"/>
    <property type="match status" value="1"/>
</dbReference>
<gene>
    <name evidence="4" type="ORF">HNP73_002150</name>
</gene>
<dbReference type="CDD" id="cd11304">
    <property type="entry name" value="Cadherin_repeat"/>
    <property type="match status" value="1"/>
</dbReference>
<dbReference type="SUPFAM" id="SSF51120">
    <property type="entry name" value="beta-Roll"/>
    <property type="match status" value="3"/>
</dbReference>
<proteinExistence type="predicted"/>
<dbReference type="Gene3D" id="2.60.40.60">
    <property type="entry name" value="Cadherins"/>
    <property type="match status" value="1"/>
</dbReference>
<keyword evidence="2" id="KW-0964">Secreted</keyword>
<dbReference type="Pfam" id="PF00353">
    <property type="entry name" value="HemolysinCabind"/>
    <property type="match status" value="3"/>
</dbReference>
<dbReference type="InterPro" id="IPR046540">
    <property type="entry name" value="DMFA2_C"/>
</dbReference>
<organism evidence="4 5">
    <name type="scientific">Amaricoccus macauensis</name>
    <dbReference type="NCBI Taxonomy" id="57001"/>
    <lineage>
        <taxon>Bacteria</taxon>
        <taxon>Pseudomonadati</taxon>
        <taxon>Pseudomonadota</taxon>
        <taxon>Alphaproteobacteria</taxon>
        <taxon>Rhodobacterales</taxon>
        <taxon>Paracoccaceae</taxon>
        <taxon>Amaricoccus</taxon>
    </lineage>
</organism>